<evidence type="ECO:0000313" key="2">
    <source>
        <dbReference type="Proteomes" id="UP001143856"/>
    </source>
</evidence>
<proteinExistence type="predicted"/>
<gene>
    <name evidence="1" type="ORF">NUW58_g1444</name>
</gene>
<comment type="caution">
    <text evidence="1">The sequence shown here is derived from an EMBL/GenBank/DDBJ whole genome shotgun (WGS) entry which is preliminary data.</text>
</comment>
<protein>
    <submittedName>
        <fullName evidence="1">Uncharacterized protein</fullName>
    </submittedName>
</protein>
<dbReference type="Proteomes" id="UP001143856">
    <property type="component" value="Unassembled WGS sequence"/>
</dbReference>
<name>A0ACC1PLJ7_9PEZI</name>
<evidence type="ECO:0000313" key="1">
    <source>
        <dbReference type="EMBL" id="KAJ2994818.1"/>
    </source>
</evidence>
<accession>A0ACC1PLJ7</accession>
<reference evidence="1" key="1">
    <citation type="submission" date="2022-10" db="EMBL/GenBank/DDBJ databases">
        <title>Genome Sequence of Xylaria curta.</title>
        <authorList>
            <person name="Buettner E."/>
        </authorList>
    </citation>
    <scope>NUCLEOTIDE SEQUENCE</scope>
    <source>
        <strain evidence="1">Babe10</strain>
    </source>
</reference>
<keyword evidence="2" id="KW-1185">Reference proteome</keyword>
<sequence length="89" mass="9366">MGFSKMTIAFGAAALALSANASVLSSDFHAIFKRDPPTKLPSCATDADKRWQPGVSSRREPTLTHEGAQQWTSTKTGATTAPRSTGQGT</sequence>
<dbReference type="EMBL" id="JAPDGR010000156">
    <property type="protein sequence ID" value="KAJ2994818.1"/>
    <property type="molecule type" value="Genomic_DNA"/>
</dbReference>
<organism evidence="1 2">
    <name type="scientific">Xylaria curta</name>
    <dbReference type="NCBI Taxonomy" id="42375"/>
    <lineage>
        <taxon>Eukaryota</taxon>
        <taxon>Fungi</taxon>
        <taxon>Dikarya</taxon>
        <taxon>Ascomycota</taxon>
        <taxon>Pezizomycotina</taxon>
        <taxon>Sordariomycetes</taxon>
        <taxon>Xylariomycetidae</taxon>
        <taxon>Xylariales</taxon>
        <taxon>Xylariaceae</taxon>
        <taxon>Xylaria</taxon>
    </lineage>
</organism>